<name>A0A1F5KQZ1_9BACT</name>
<evidence type="ECO:0000313" key="2">
    <source>
        <dbReference type="Proteomes" id="UP000178565"/>
    </source>
</evidence>
<dbReference type="EMBL" id="MFDM01000016">
    <property type="protein sequence ID" value="OGE43249.1"/>
    <property type="molecule type" value="Genomic_DNA"/>
</dbReference>
<evidence type="ECO:0000313" key="1">
    <source>
        <dbReference type="EMBL" id="OGE43249.1"/>
    </source>
</evidence>
<reference evidence="1 2" key="1">
    <citation type="journal article" date="2016" name="Nat. Commun.">
        <title>Thousands of microbial genomes shed light on interconnected biogeochemical processes in an aquifer system.</title>
        <authorList>
            <person name="Anantharaman K."/>
            <person name="Brown C.T."/>
            <person name="Hug L.A."/>
            <person name="Sharon I."/>
            <person name="Castelle C.J."/>
            <person name="Probst A.J."/>
            <person name="Thomas B.C."/>
            <person name="Singh A."/>
            <person name="Wilkins M.J."/>
            <person name="Karaoz U."/>
            <person name="Brodie E.L."/>
            <person name="Williams K.H."/>
            <person name="Hubbard S.S."/>
            <person name="Banfield J.F."/>
        </authorList>
    </citation>
    <scope>NUCLEOTIDE SEQUENCE [LARGE SCALE GENOMIC DNA]</scope>
</reference>
<protein>
    <submittedName>
        <fullName evidence="1">Uncharacterized protein</fullName>
    </submittedName>
</protein>
<dbReference type="Proteomes" id="UP000178565">
    <property type="component" value="Unassembled WGS sequence"/>
</dbReference>
<organism evidence="1 2">
    <name type="scientific">Candidatus Daviesbacteria bacterium RIFCSPLOWO2_01_FULL_39_12</name>
    <dbReference type="NCBI Taxonomy" id="1797785"/>
    <lineage>
        <taxon>Bacteria</taxon>
        <taxon>Candidatus Daviesiibacteriota</taxon>
    </lineage>
</organism>
<accession>A0A1F5KQZ1</accession>
<proteinExistence type="predicted"/>
<dbReference type="AlphaFoldDB" id="A0A1F5KQZ1"/>
<gene>
    <name evidence="1" type="ORF">A3B45_00815</name>
</gene>
<sequence>MVSQTETRSSIAIITAANTAKLAAVEYVNNPSNPQIYWNHQEAHWQFNGQAMGLAQSDLVVSNVGWTETQMTQFMGKNVRGLLTRKHELPFYLPEVVSGPDGLSLLGKIYPWMRWNEGYFAGIQNVDKAGNWIQLFGHLRTEAAIDAPYPKTDEDQAAEILARLGRRGHTINTYAEAANQGKLLTGKYLDEVGTWTRVMQSRARGRVMFACFDPGGNCFFSWPLKPVDARDDLGVRSVGV</sequence>
<dbReference type="STRING" id="1797785.A3B45_00815"/>
<comment type="caution">
    <text evidence="1">The sequence shown here is derived from an EMBL/GenBank/DDBJ whole genome shotgun (WGS) entry which is preliminary data.</text>
</comment>